<dbReference type="AlphaFoldDB" id="A0A1E5VIS1"/>
<accession>A0A1E5VIS1</accession>
<dbReference type="EMBL" id="LWDX02038476">
    <property type="protein sequence ID" value="OEL25009.1"/>
    <property type="molecule type" value="Genomic_DNA"/>
</dbReference>
<dbReference type="InterPro" id="IPR036047">
    <property type="entry name" value="F-box-like_dom_sf"/>
</dbReference>
<evidence type="ECO:0000313" key="3">
    <source>
        <dbReference type="Proteomes" id="UP000095767"/>
    </source>
</evidence>
<evidence type="ECO:0000259" key="1">
    <source>
        <dbReference type="Pfam" id="PF00646"/>
    </source>
</evidence>
<name>A0A1E5VIS1_9POAL</name>
<proteinExistence type="predicted"/>
<dbReference type="PANTHER" id="PTHR32133:SF408">
    <property type="entry name" value="OS07G0120400 PROTEIN"/>
    <property type="match status" value="1"/>
</dbReference>
<comment type="caution">
    <text evidence="2">The sequence shown here is derived from an EMBL/GenBank/DDBJ whole genome shotgun (WGS) entry which is preliminary data.</text>
</comment>
<sequence>MAPPEPTAGLVGEDVDHAFGRSGSRAPPELVDDLIGEILLRVSPGEPACLVRASLVCKPWHRLLSDLAFRRRYRAFHRAKLRIVCARAEPDSLVV</sequence>
<feature type="domain" description="F-box" evidence="1">
    <location>
        <begin position="29"/>
        <end position="71"/>
    </location>
</feature>
<gene>
    <name evidence="2" type="ORF">BAE44_0013972</name>
</gene>
<protein>
    <recommendedName>
        <fullName evidence="1">F-box domain-containing protein</fullName>
    </recommendedName>
</protein>
<dbReference type="Proteomes" id="UP000095767">
    <property type="component" value="Unassembled WGS sequence"/>
</dbReference>
<organism evidence="2 3">
    <name type="scientific">Dichanthelium oligosanthes</name>
    <dbReference type="NCBI Taxonomy" id="888268"/>
    <lineage>
        <taxon>Eukaryota</taxon>
        <taxon>Viridiplantae</taxon>
        <taxon>Streptophyta</taxon>
        <taxon>Embryophyta</taxon>
        <taxon>Tracheophyta</taxon>
        <taxon>Spermatophyta</taxon>
        <taxon>Magnoliopsida</taxon>
        <taxon>Liliopsida</taxon>
        <taxon>Poales</taxon>
        <taxon>Poaceae</taxon>
        <taxon>PACMAD clade</taxon>
        <taxon>Panicoideae</taxon>
        <taxon>Panicodae</taxon>
        <taxon>Paniceae</taxon>
        <taxon>Dichantheliinae</taxon>
        <taxon>Dichanthelium</taxon>
    </lineage>
</organism>
<evidence type="ECO:0000313" key="2">
    <source>
        <dbReference type="EMBL" id="OEL25009.1"/>
    </source>
</evidence>
<dbReference type="Gene3D" id="1.20.1280.50">
    <property type="match status" value="1"/>
</dbReference>
<reference evidence="2 3" key="1">
    <citation type="submission" date="2016-09" db="EMBL/GenBank/DDBJ databases">
        <title>The draft genome of Dichanthelium oligosanthes: A C3 panicoid grass species.</title>
        <authorList>
            <person name="Studer A.J."/>
            <person name="Schnable J.C."/>
            <person name="Brutnell T.P."/>
        </authorList>
    </citation>
    <scope>NUCLEOTIDE SEQUENCE [LARGE SCALE GENOMIC DNA]</scope>
    <source>
        <strain evidence="3">cv. Kellogg 1175</strain>
        <tissue evidence="2">Leaf</tissue>
    </source>
</reference>
<dbReference type="Pfam" id="PF00646">
    <property type="entry name" value="F-box"/>
    <property type="match status" value="1"/>
</dbReference>
<dbReference type="InterPro" id="IPR001810">
    <property type="entry name" value="F-box_dom"/>
</dbReference>
<dbReference type="OrthoDB" id="687793at2759"/>
<dbReference type="PANTHER" id="PTHR32133">
    <property type="entry name" value="OS07G0120400 PROTEIN"/>
    <property type="match status" value="1"/>
</dbReference>
<dbReference type="SUPFAM" id="SSF81383">
    <property type="entry name" value="F-box domain"/>
    <property type="match status" value="1"/>
</dbReference>
<keyword evidence="3" id="KW-1185">Reference proteome</keyword>